<keyword evidence="7" id="KW-1185">Reference proteome</keyword>
<name>A0A1E3QMB2_9ASCO</name>
<organism evidence="6 7">
    <name type="scientific">Babjeviella inositovora NRRL Y-12698</name>
    <dbReference type="NCBI Taxonomy" id="984486"/>
    <lineage>
        <taxon>Eukaryota</taxon>
        <taxon>Fungi</taxon>
        <taxon>Dikarya</taxon>
        <taxon>Ascomycota</taxon>
        <taxon>Saccharomycotina</taxon>
        <taxon>Pichiomycetes</taxon>
        <taxon>Serinales incertae sedis</taxon>
        <taxon>Babjeviella</taxon>
    </lineage>
</organism>
<evidence type="ECO:0000256" key="1">
    <source>
        <dbReference type="ARBA" id="ARBA00004141"/>
    </source>
</evidence>
<feature type="transmembrane region" description="Helical" evidence="5">
    <location>
        <begin position="6"/>
        <end position="26"/>
    </location>
</feature>
<protein>
    <recommendedName>
        <fullName evidence="8">Golgi apparatus membrane protein TVP15</fullName>
    </recommendedName>
</protein>
<dbReference type="GO" id="GO:0000139">
    <property type="term" value="C:Golgi membrane"/>
    <property type="evidence" value="ECO:0007669"/>
    <property type="project" value="TreeGrafter"/>
</dbReference>
<sequence length="110" mass="11923">MSFHAFVLGIYLVIFGAGIGLLEFQVPPKTYEYASFLFSFAGRGVFYTLVGAIMAHGGFIRITSGLLIFGVGIMYIVLDRIPGIAKPENMNVDALSMGFDADADIDNEFA</sequence>
<evidence type="ECO:0000313" key="6">
    <source>
        <dbReference type="EMBL" id="ODQ78790.1"/>
    </source>
</evidence>
<dbReference type="PANTHER" id="PTHR28128:SF1">
    <property type="entry name" value="GOLGI APPARATUS MEMBRANE PROTEIN TVP15"/>
    <property type="match status" value="1"/>
</dbReference>
<proteinExistence type="predicted"/>
<dbReference type="AlphaFoldDB" id="A0A1E3QMB2"/>
<gene>
    <name evidence="6" type="ORF">BABINDRAFT_162473</name>
</gene>
<dbReference type="InterPro" id="IPR013714">
    <property type="entry name" value="Golgi_TVP15"/>
</dbReference>
<evidence type="ECO:0000313" key="7">
    <source>
        <dbReference type="Proteomes" id="UP000094336"/>
    </source>
</evidence>
<dbReference type="STRING" id="984486.A0A1E3QMB2"/>
<comment type="subcellular location">
    <subcellularLocation>
        <location evidence="1">Membrane</location>
        <topology evidence="1">Multi-pass membrane protein</topology>
    </subcellularLocation>
</comment>
<dbReference type="Proteomes" id="UP000094336">
    <property type="component" value="Unassembled WGS sequence"/>
</dbReference>
<dbReference type="GO" id="GO:0016192">
    <property type="term" value="P:vesicle-mediated transport"/>
    <property type="evidence" value="ECO:0007669"/>
    <property type="project" value="TreeGrafter"/>
</dbReference>
<evidence type="ECO:0000256" key="2">
    <source>
        <dbReference type="ARBA" id="ARBA00022692"/>
    </source>
</evidence>
<evidence type="ECO:0008006" key="8">
    <source>
        <dbReference type="Google" id="ProtNLM"/>
    </source>
</evidence>
<dbReference type="GeneID" id="30147223"/>
<dbReference type="RefSeq" id="XP_018984118.1">
    <property type="nucleotide sequence ID" value="XM_019129370.1"/>
</dbReference>
<evidence type="ECO:0000256" key="3">
    <source>
        <dbReference type="ARBA" id="ARBA00022989"/>
    </source>
</evidence>
<dbReference type="Pfam" id="PF08507">
    <property type="entry name" value="COPI_assoc"/>
    <property type="match status" value="1"/>
</dbReference>
<dbReference type="OrthoDB" id="423534at2759"/>
<feature type="transmembrane region" description="Helical" evidence="5">
    <location>
        <begin position="33"/>
        <end position="53"/>
    </location>
</feature>
<reference evidence="7" key="1">
    <citation type="submission" date="2016-05" db="EMBL/GenBank/DDBJ databases">
        <title>Comparative genomics of biotechnologically important yeasts.</title>
        <authorList>
            <consortium name="DOE Joint Genome Institute"/>
            <person name="Riley R."/>
            <person name="Haridas S."/>
            <person name="Wolfe K.H."/>
            <person name="Lopes M.R."/>
            <person name="Hittinger C.T."/>
            <person name="Goker M."/>
            <person name="Salamov A."/>
            <person name="Wisecaver J."/>
            <person name="Long T.M."/>
            <person name="Aerts A.L."/>
            <person name="Barry K."/>
            <person name="Choi C."/>
            <person name="Clum A."/>
            <person name="Coughlan A.Y."/>
            <person name="Deshpande S."/>
            <person name="Douglass A.P."/>
            <person name="Hanson S.J."/>
            <person name="Klenk H.-P."/>
            <person name="Labutti K."/>
            <person name="Lapidus A."/>
            <person name="Lindquist E."/>
            <person name="Lipzen A."/>
            <person name="Meier-Kolthoff J.P."/>
            <person name="Ohm R.A."/>
            <person name="Otillar R.P."/>
            <person name="Pangilinan J."/>
            <person name="Peng Y."/>
            <person name="Rokas A."/>
            <person name="Rosa C.A."/>
            <person name="Scheuner C."/>
            <person name="Sibirny A.A."/>
            <person name="Slot J.C."/>
            <person name="Stielow J.B."/>
            <person name="Sun H."/>
            <person name="Kurtzman C.P."/>
            <person name="Blackwell M."/>
            <person name="Grigoriev I.V."/>
            <person name="Jeffries T.W."/>
        </authorList>
    </citation>
    <scope>NUCLEOTIDE SEQUENCE [LARGE SCALE GENOMIC DNA]</scope>
    <source>
        <strain evidence="7">NRRL Y-12698</strain>
    </source>
</reference>
<keyword evidence="4 5" id="KW-0472">Membrane</keyword>
<accession>A0A1E3QMB2</accession>
<feature type="transmembrane region" description="Helical" evidence="5">
    <location>
        <begin position="59"/>
        <end position="78"/>
    </location>
</feature>
<dbReference type="EMBL" id="KV454434">
    <property type="protein sequence ID" value="ODQ78790.1"/>
    <property type="molecule type" value="Genomic_DNA"/>
</dbReference>
<keyword evidence="2 5" id="KW-0812">Transmembrane</keyword>
<keyword evidence="3 5" id="KW-1133">Transmembrane helix</keyword>
<evidence type="ECO:0000256" key="5">
    <source>
        <dbReference type="SAM" id="Phobius"/>
    </source>
</evidence>
<dbReference type="PANTHER" id="PTHR28128">
    <property type="entry name" value="GOLGI APPARATUS MEMBRANE PROTEIN TVP15"/>
    <property type="match status" value="1"/>
</dbReference>
<evidence type="ECO:0000256" key="4">
    <source>
        <dbReference type="ARBA" id="ARBA00023136"/>
    </source>
</evidence>